<feature type="DNA-binding region" description="H-T-H motif" evidence="4">
    <location>
        <begin position="51"/>
        <end position="70"/>
    </location>
</feature>
<dbReference type="InterPro" id="IPR040611">
    <property type="entry name" value="AlkX_C"/>
</dbReference>
<dbReference type="InterPro" id="IPR009057">
    <property type="entry name" value="Homeodomain-like_sf"/>
</dbReference>
<dbReference type="GO" id="GO:0000976">
    <property type="term" value="F:transcription cis-regulatory region binding"/>
    <property type="evidence" value="ECO:0007669"/>
    <property type="project" value="TreeGrafter"/>
</dbReference>
<sequence>MTGADARDNLAGMPRNGPRVPYQEAARELLRTSVLDAMRELLTERDWSKITLGDVAARAGVSRQTLYNEFGSRAGLAQGYALRLADDLVDHVRSAIAGNEGDVRSAFREALSGFFLDAAADPLIQSLIVGEVKLDLLRLITLDAAPLVEHATERLATVFQHSWVDATEAESVVLAGALVRIALSYIPTPPGPGRNAPADLAELLGPYVEAILAAREVGRPAASDSLD</sequence>
<keyword evidence="2 4" id="KW-0238">DNA-binding</keyword>
<dbReference type="Proteomes" id="UP000316331">
    <property type="component" value="Unassembled WGS sequence"/>
</dbReference>
<keyword evidence="7" id="KW-1185">Reference proteome</keyword>
<accession>A0A543FAP3</accession>
<protein>
    <submittedName>
        <fullName evidence="6">TetR family transcriptional regulator</fullName>
    </submittedName>
</protein>
<proteinExistence type="predicted"/>
<dbReference type="EMBL" id="VFPG01000001">
    <property type="protein sequence ID" value="TQM30894.1"/>
    <property type="molecule type" value="Genomic_DNA"/>
</dbReference>
<dbReference type="Pfam" id="PF00440">
    <property type="entry name" value="TetR_N"/>
    <property type="match status" value="1"/>
</dbReference>
<dbReference type="Gene3D" id="1.10.357.10">
    <property type="entry name" value="Tetracycline Repressor, domain 2"/>
    <property type="match status" value="1"/>
</dbReference>
<keyword evidence="3" id="KW-0804">Transcription</keyword>
<evidence type="ECO:0000256" key="4">
    <source>
        <dbReference type="PROSITE-ProRule" id="PRU00335"/>
    </source>
</evidence>
<evidence type="ECO:0000256" key="2">
    <source>
        <dbReference type="ARBA" id="ARBA00023125"/>
    </source>
</evidence>
<dbReference type="GO" id="GO:0003700">
    <property type="term" value="F:DNA-binding transcription factor activity"/>
    <property type="evidence" value="ECO:0007669"/>
    <property type="project" value="TreeGrafter"/>
</dbReference>
<gene>
    <name evidence="6" type="ORF">FB390_2532</name>
</gene>
<dbReference type="PRINTS" id="PR00455">
    <property type="entry name" value="HTHTETR"/>
</dbReference>
<comment type="caution">
    <text evidence="6">The sequence shown here is derived from an EMBL/GenBank/DDBJ whole genome shotgun (WGS) entry which is preliminary data.</text>
</comment>
<evidence type="ECO:0000313" key="7">
    <source>
        <dbReference type="Proteomes" id="UP000316331"/>
    </source>
</evidence>
<reference evidence="6 7" key="1">
    <citation type="submission" date="2019-06" db="EMBL/GenBank/DDBJ databases">
        <title>Sequencing the genomes of 1000 actinobacteria strains.</title>
        <authorList>
            <person name="Klenk H.-P."/>
        </authorList>
    </citation>
    <scope>NUCLEOTIDE SEQUENCE [LARGE SCALE GENOMIC DNA]</scope>
    <source>
        <strain evidence="6 7">DSM 103495</strain>
    </source>
</reference>
<evidence type="ECO:0000313" key="6">
    <source>
        <dbReference type="EMBL" id="TQM30894.1"/>
    </source>
</evidence>
<evidence type="ECO:0000256" key="3">
    <source>
        <dbReference type="ARBA" id="ARBA00023163"/>
    </source>
</evidence>
<dbReference type="SUPFAM" id="SSF46689">
    <property type="entry name" value="Homeodomain-like"/>
    <property type="match status" value="1"/>
</dbReference>
<keyword evidence="1" id="KW-0805">Transcription regulation</keyword>
<dbReference type="InterPro" id="IPR001647">
    <property type="entry name" value="HTH_TetR"/>
</dbReference>
<feature type="domain" description="HTH tetR-type" evidence="5">
    <location>
        <begin position="28"/>
        <end position="88"/>
    </location>
</feature>
<dbReference type="PANTHER" id="PTHR30055">
    <property type="entry name" value="HTH-TYPE TRANSCRIPTIONAL REGULATOR RUTR"/>
    <property type="match status" value="1"/>
</dbReference>
<dbReference type="AlphaFoldDB" id="A0A543FAP3"/>
<organism evidence="6 7">
    <name type="scientific">Nocardia bhagyanarayanae</name>
    <dbReference type="NCBI Taxonomy" id="1215925"/>
    <lineage>
        <taxon>Bacteria</taxon>
        <taxon>Bacillati</taxon>
        <taxon>Actinomycetota</taxon>
        <taxon>Actinomycetes</taxon>
        <taxon>Mycobacteriales</taxon>
        <taxon>Nocardiaceae</taxon>
        <taxon>Nocardia</taxon>
    </lineage>
</organism>
<dbReference type="PROSITE" id="PS50977">
    <property type="entry name" value="HTH_TETR_2"/>
    <property type="match status" value="1"/>
</dbReference>
<dbReference type="PANTHER" id="PTHR30055:SF234">
    <property type="entry name" value="HTH-TYPE TRANSCRIPTIONAL REGULATOR BETI"/>
    <property type="match status" value="1"/>
</dbReference>
<evidence type="ECO:0000259" key="5">
    <source>
        <dbReference type="PROSITE" id="PS50977"/>
    </source>
</evidence>
<dbReference type="Pfam" id="PF18556">
    <property type="entry name" value="TetR_C_35"/>
    <property type="match status" value="1"/>
</dbReference>
<name>A0A543FAP3_9NOCA</name>
<dbReference type="InterPro" id="IPR050109">
    <property type="entry name" value="HTH-type_TetR-like_transc_reg"/>
</dbReference>
<evidence type="ECO:0000256" key="1">
    <source>
        <dbReference type="ARBA" id="ARBA00023015"/>
    </source>
</evidence>